<keyword evidence="2" id="KW-1185">Reference proteome</keyword>
<protein>
    <submittedName>
        <fullName evidence="1">1469_t:CDS:1</fullName>
    </submittedName>
</protein>
<gene>
    <name evidence="1" type="ORF">SPELUC_LOCUS7419</name>
</gene>
<reference evidence="1" key="1">
    <citation type="submission" date="2021-06" db="EMBL/GenBank/DDBJ databases">
        <authorList>
            <person name="Kallberg Y."/>
            <person name="Tangrot J."/>
            <person name="Rosling A."/>
        </authorList>
    </citation>
    <scope>NUCLEOTIDE SEQUENCE</scope>
    <source>
        <strain evidence="1">28 12/20/2015</strain>
    </source>
</reference>
<feature type="non-terminal residue" evidence="1">
    <location>
        <position position="399"/>
    </location>
</feature>
<proteinExistence type="predicted"/>
<sequence>SKLRALLHYFKVSLESYKALLKADFDYTNENQDNFLTVNEKLKDFLVINEENKEQEHFTGEASNDFMNEEAMDSEFKIECHDDMLSQNEIESSSLFSGKKFGTWDKFLRQRTYLYDHGGFYESNTEKDTVTKKMQCPYLVNALCSKINNIKHSIFINKIVDTHNHLLNKSRVMFKDEKQFTAKMLADVKFMTENCKFEATVQRKFLESKYLTRTICSKDLYSVIQKFCPTNKSLLNDAAKDDDSNDSHEEFNSDDMQTSFNQLIEFAGLNNIQKTWTILANKFSIEVPKASNFLVSYLYLKQEKSDFWAENLTTFEQKMMYGNIHDTYKKALHKALQNKTKSQHLIELLEDFVKDDYDKQYESDDLQEIDSLNDEKENSDSTILYIQNPKIHHSRGRPK</sequence>
<comment type="caution">
    <text evidence="1">The sequence shown here is derived from an EMBL/GenBank/DDBJ whole genome shotgun (WGS) entry which is preliminary data.</text>
</comment>
<evidence type="ECO:0000313" key="1">
    <source>
        <dbReference type="EMBL" id="CAG8608828.1"/>
    </source>
</evidence>
<dbReference type="EMBL" id="CAJVPW010009770">
    <property type="protein sequence ID" value="CAG8608828.1"/>
    <property type="molecule type" value="Genomic_DNA"/>
</dbReference>
<accession>A0ACA9MR66</accession>
<feature type="non-terminal residue" evidence="1">
    <location>
        <position position="1"/>
    </location>
</feature>
<organism evidence="1 2">
    <name type="scientific">Cetraspora pellucida</name>
    <dbReference type="NCBI Taxonomy" id="1433469"/>
    <lineage>
        <taxon>Eukaryota</taxon>
        <taxon>Fungi</taxon>
        <taxon>Fungi incertae sedis</taxon>
        <taxon>Mucoromycota</taxon>
        <taxon>Glomeromycotina</taxon>
        <taxon>Glomeromycetes</taxon>
        <taxon>Diversisporales</taxon>
        <taxon>Gigasporaceae</taxon>
        <taxon>Cetraspora</taxon>
    </lineage>
</organism>
<name>A0ACA9MR66_9GLOM</name>
<evidence type="ECO:0000313" key="2">
    <source>
        <dbReference type="Proteomes" id="UP000789366"/>
    </source>
</evidence>
<dbReference type="Proteomes" id="UP000789366">
    <property type="component" value="Unassembled WGS sequence"/>
</dbReference>